<evidence type="ECO:0000256" key="12">
    <source>
        <dbReference type="PROSITE-ProRule" id="PRU00043"/>
    </source>
</evidence>
<dbReference type="GO" id="GO:0016342">
    <property type="term" value="C:catenin complex"/>
    <property type="evidence" value="ECO:0007669"/>
    <property type="project" value="TreeGrafter"/>
</dbReference>
<proteinExistence type="predicted"/>
<evidence type="ECO:0000256" key="5">
    <source>
        <dbReference type="ARBA" id="ARBA00022737"/>
    </source>
</evidence>
<dbReference type="Gene3D" id="2.60.40.60">
    <property type="entry name" value="Cadherins"/>
    <property type="match status" value="2"/>
</dbReference>
<keyword evidence="5" id="KW-0677">Repeat</keyword>
<dbReference type="PRINTS" id="PR00205">
    <property type="entry name" value="CADHERIN"/>
</dbReference>
<protein>
    <recommendedName>
        <fullName evidence="11">Cadherin-4</fullName>
    </recommendedName>
</protein>
<organism evidence="14 15">
    <name type="scientific">Thamnophis sirtalis</name>
    <dbReference type="NCBI Taxonomy" id="35019"/>
    <lineage>
        <taxon>Eukaryota</taxon>
        <taxon>Metazoa</taxon>
        <taxon>Chordata</taxon>
        <taxon>Craniata</taxon>
        <taxon>Vertebrata</taxon>
        <taxon>Euteleostomi</taxon>
        <taxon>Lepidosauria</taxon>
        <taxon>Squamata</taxon>
        <taxon>Bifurcata</taxon>
        <taxon>Unidentata</taxon>
        <taxon>Episquamata</taxon>
        <taxon>Toxicofera</taxon>
        <taxon>Serpentes</taxon>
        <taxon>Colubroidea</taxon>
        <taxon>Colubridae</taxon>
        <taxon>Natricinae</taxon>
        <taxon>Thamnophis</taxon>
    </lineage>
</organism>
<keyword evidence="4" id="KW-0479">Metal-binding</keyword>
<dbReference type="GO" id="GO:0016339">
    <property type="term" value="P:calcium-dependent cell-cell adhesion via plasma membrane cell adhesion molecules"/>
    <property type="evidence" value="ECO:0007669"/>
    <property type="project" value="TreeGrafter"/>
</dbReference>
<keyword evidence="6 12" id="KW-0106">Calcium</keyword>
<dbReference type="GO" id="GO:0008013">
    <property type="term" value="F:beta-catenin binding"/>
    <property type="evidence" value="ECO:0007669"/>
    <property type="project" value="TreeGrafter"/>
</dbReference>
<feature type="domain" description="Cadherin" evidence="13">
    <location>
        <begin position="1"/>
        <end position="74"/>
    </location>
</feature>
<dbReference type="GO" id="GO:0007043">
    <property type="term" value="P:cell-cell junction assembly"/>
    <property type="evidence" value="ECO:0007669"/>
    <property type="project" value="TreeGrafter"/>
</dbReference>
<dbReference type="GO" id="GO:0044331">
    <property type="term" value="P:cell-cell adhesion mediated by cadherin"/>
    <property type="evidence" value="ECO:0007669"/>
    <property type="project" value="TreeGrafter"/>
</dbReference>
<evidence type="ECO:0000256" key="9">
    <source>
        <dbReference type="ARBA" id="ARBA00023136"/>
    </source>
</evidence>
<evidence type="ECO:0000259" key="13">
    <source>
        <dbReference type="PROSITE" id="PS50268"/>
    </source>
</evidence>
<name>A0A6I9YZ73_9SAUR</name>
<dbReference type="OrthoDB" id="6079678at2759"/>
<dbReference type="InterPro" id="IPR002126">
    <property type="entry name" value="Cadherin-like_dom"/>
</dbReference>
<dbReference type="GO" id="GO:0045296">
    <property type="term" value="F:cadherin binding"/>
    <property type="evidence" value="ECO:0007669"/>
    <property type="project" value="TreeGrafter"/>
</dbReference>
<dbReference type="PANTHER" id="PTHR24027">
    <property type="entry name" value="CADHERIN-23"/>
    <property type="match status" value="1"/>
</dbReference>
<evidence type="ECO:0000256" key="3">
    <source>
        <dbReference type="ARBA" id="ARBA00022692"/>
    </source>
</evidence>
<dbReference type="SMART" id="SM00112">
    <property type="entry name" value="CA"/>
    <property type="match status" value="1"/>
</dbReference>
<dbReference type="GO" id="GO:0016477">
    <property type="term" value="P:cell migration"/>
    <property type="evidence" value="ECO:0007669"/>
    <property type="project" value="TreeGrafter"/>
</dbReference>
<keyword evidence="8" id="KW-1133">Transmembrane helix</keyword>
<dbReference type="FunFam" id="2.60.40.60:FF:000027">
    <property type="entry name" value="Cadherin 2"/>
    <property type="match status" value="1"/>
</dbReference>
<accession>A0A6I9YZ73</accession>
<evidence type="ECO:0000256" key="8">
    <source>
        <dbReference type="ARBA" id="ARBA00022989"/>
    </source>
</evidence>
<evidence type="ECO:0000313" key="14">
    <source>
        <dbReference type="Proteomes" id="UP000504617"/>
    </source>
</evidence>
<keyword evidence="2" id="KW-1003">Cell membrane</keyword>
<dbReference type="PANTHER" id="PTHR24027:SF81">
    <property type="entry name" value="CADHERIN-4"/>
    <property type="match status" value="1"/>
</dbReference>
<dbReference type="GO" id="GO:0007156">
    <property type="term" value="P:homophilic cell adhesion via plasma membrane adhesion molecules"/>
    <property type="evidence" value="ECO:0007669"/>
    <property type="project" value="InterPro"/>
</dbReference>
<dbReference type="InterPro" id="IPR015919">
    <property type="entry name" value="Cadherin-like_sf"/>
</dbReference>
<evidence type="ECO:0000256" key="11">
    <source>
        <dbReference type="ARBA" id="ARBA00041040"/>
    </source>
</evidence>
<dbReference type="InterPro" id="IPR020894">
    <property type="entry name" value="Cadherin_CS"/>
</dbReference>
<evidence type="ECO:0000256" key="1">
    <source>
        <dbReference type="ARBA" id="ARBA00004251"/>
    </source>
</evidence>
<dbReference type="GO" id="GO:0005912">
    <property type="term" value="C:adherens junction"/>
    <property type="evidence" value="ECO:0007669"/>
    <property type="project" value="TreeGrafter"/>
</dbReference>
<keyword evidence="7" id="KW-0130">Cell adhesion</keyword>
<gene>
    <name evidence="15" type="primary">LOC106554957</name>
</gene>
<keyword evidence="10" id="KW-0325">Glycoprotein</keyword>
<dbReference type="Pfam" id="PF00028">
    <property type="entry name" value="Cadherin"/>
    <property type="match status" value="1"/>
</dbReference>
<dbReference type="Proteomes" id="UP000504617">
    <property type="component" value="Unplaced"/>
</dbReference>
<dbReference type="RefSeq" id="XP_013929181.1">
    <property type="nucleotide sequence ID" value="XM_014073706.1"/>
</dbReference>
<evidence type="ECO:0000256" key="6">
    <source>
        <dbReference type="ARBA" id="ARBA00022837"/>
    </source>
</evidence>
<keyword evidence="14" id="KW-1185">Reference proteome</keyword>
<dbReference type="GO" id="GO:0000902">
    <property type="term" value="P:cell morphogenesis"/>
    <property type="evidence" value="ECO:0007669"/>
    <property type="project" value="TreeGrafter"/>
</dbReference>
<dbReference type="AlphaFoldDB" id="A0A6I9YZ73"/>
<dbReference type="GeneID" id="106554957"/>
<evidence type="ECO:0000256" key="7">
    <source>
        <dbReference type="ARBA" id="ARBA00022889"/>
    </source>
</evidence>
<sequence length="213" mass="23825">MRYSKLSDPANWLNINATNGQIITAAVLDRESAYVKNNVYEATFLATDNGIPPASGTGTLQIYLIDINDNAPDLQPKEAQICERPNLNVINITAADADIDPNVGPFVFELPSVPSAIRKNWTITRLNGKPSGHHLALFVAWHGQKPNITENLESGKKRLNFEVGSKGHLSNLLHHQTDLSIIPPLYLDRTFNPWFYLLEAQYRLSGTEWFNCK</sequence>
<reference evidence="15" key="1">
    <citation type="submission" date="2025-08" db="UniProtKB">
        <authorList>
            <consortium name="RefSeq"/>
        </authorList>
    </citation>
    <scope>IDENTIFICATION</scope>
    <source>
        <tissue evidence="15">Skeletal muscle</tissue>
    </source>
</reference>
<evidence type="ECO:0000256" key="10">
    <source>
        <dbReference type="ARBA" id="ARBA00023180"/>
    </source>
</evidence>
<evidence type="ECO:0000313" key="15">
    <source>
        <dbReference type="RefSeq" id="XP_013929181.1"/>
    </source>
</evidence>
<dbReference type="GO" id="GO:0034332">
    <property type="term" value="P:adherens junction organization"/>
    <property type="evidence" value="ECO:0007669"/>
    <property type="project" value="TreeGrafter"/>
</dbReference>
<keyword evidence="3" id="KW-0812">Transmembrane</keyword>
<dbReference type="CDD" id="cd11304">
    <property type="entry name" value="Cadherin_repeat"/>
    <property type="match status" value="1"/>
</dbReference>
<keyword evidence="9" id="KW-0472">Membrane</keyword>
<comment type="subcellular location">
    <subcellularLocation>
        <location evidence="1">Cell membrane</location>
        <topology evidence="1">Single-pass type I membrane protein</topology>
    </subcellularLocation>
</comment>
<evidence type="ECO:0000256" key="2">
    <source>
        <dbReference type="ARBA" id="ARBA00022475"/>
    </source>
</evidence>
<dbReference type="InterPro" id="IPR039808">
    <property type="entry name" value="Cadherin"/>
</dbReference>
<dbReference type="GO" id="GO:0005509">
    <property type="term" value="F:calcium ion binding"/>
    <property type="evidence" value="ECO:0007669"/>
    <property type="project" value="UniProtKB-UniRule"/>
</dbReference>
<dbReference type="SUPFAM" id="SSF49313">
    <property type="entry name" value="Cadherin-like"/>
    <property type="match status" value="2"/>
</dbReference>
<dbReference type="PROSITE" id="PS50268">
    <property type="entry name" value="CADHERIN_2"/>
    <property type="match status" value="1"/>
</dbReference>
<dbReference type="PROSITE" id="PS00232">
    <property type="entry name" value="CADHERIN_1"/>
    <property type="match status" value="1"/>
</dbReference>
<dbReference type="KEGG" id="tsr:106554957"/>
<evidence type="ECO:0000256" key="4">
    <source>
        <dbReference type="ARBA" id="ARBA00022723"/>
    </source>
</evidence>